<keyword evidence="7 8" id="KW-0472">Membrane</keyword>
<dbReference type="RefSeq" id="WP_188870149.1">
    <property type="nucleotide sequence ID" value="NZ_BMOO01000002.1"/>
</dbReference>
<dbReference type="PANTHER" id="PTHR36838">
    <property type="entry name" value="AUXIN EFFLUX CARRIER FAMILY PROTEIN"/>
    <property type="match status" value="1"/>
</dbReference>
<accession>A0A830FXJ4</accession>
<comment type="similarity">
    <text evidence="2">Belongs to the auxin efflux carrier (TC 2.A.69) family.</text>
</comment>
<dbReference type="OrthoDB" id="270046at2157"/>
<evidence type="ECO:0000256" key="3">
    <source>
        <dbReference type="ARBA" id="ARBA00022448"/>
    </source>
</evidence>
<proteinExistence type="inferred from homology"/>
<evidence type="ECO:0000256" key="6">
    <source>
        <dbReference type="ARBA" id="ARBA00022989"/>
    </source>
</evidence>
<keyword evidence="5 8" id="KW-0812">Transmembrane</keyword>
<dbReference type="PANTHER" id="PTHR36838:SF3">
    <property type="entry name" value="TRANSPORTER AUXIN EFFLUX CARRIER EC FAMILY"/>
    <property type="match status" value="1"/>
</dbReference>
<feature type="transmembrane region" description="Helical" evidence="8">
    <location>
        <begin position="103"/>
        <end position="120"/>
    </location>
</feature>
<keyword evidence="3" id="KW-0813">Transport</keyword>
<dbReference type="InterPro" id="IPR038770">
    <property type="entry name" value="Na+/solute_symporter_sf"/>
</dbReference>
<evidence type="ECO:0000256" key="8">
    <source>
        <dbReference type="SAM" id="Phobius"/>
    </source>
</evidence>
<evidence type="ECO:0000313" key="10">
    <source>
        <dbReference type="EMBL" id="MBP1954871.1"/>
    </source>
</evidence>
<reference evidence="9" key="1">
    <citation type="journal article" date="2014" name="Int. J. Syst. Evol. Microbiol.">
        <title>Complete genome sequence of Corynebacterium casei LMG S-19264T (=DSM 44701T), isolated from a smear-ripened cheese.</title>
        <authorList>
            <consortium name="US DOE Joint Genome Institute (JGI-PGF)"/>
            <person name="Walter F."/>
            <person name="Albersmeier A."/>
            <person name="Kalinowski J."/>
            <person name="Ruckert C."/>
        </authorList>
    </citation>
    <scope>NUCLEOTIDE SEQUENCE</scope>
    <source>
        <strain evidence="9">JCM 16108</strain>
    </source>
</reference>
<comment type="caution">
    <text evidence="9">The sequence shown here is derived from an EMBL/GenBank/DDBJ whole genome shotgun (WGS) entry which is preliminary data.</text>
</comment>
<reference evidence="9" key="2">
    <citation type="submission" date="2020-09" db="EMBL/GenBank/DDBJ databases">
        <authorList>
            <person name="Sun Q."/>
            <person name="Ohkuma M."/>
        </authorList>
    </citation>
    <scope>NUCLEOTIDE SEQUENCE</scope>
    <source>
        <strain evidence="9">JCM 16108</strain>
    </source>
</reference>
<dbReference type="EMBL" id="BMOO01000002">
    <property type="protein sequence ID" value="GGM60384.1"/>
    <property type="molecule type" value="Genomic_DNA"/>
</dbReference>
<feature type="transmembrane region" description="Helical" evidence="8">
    <location>
        <begin position="37"/>
        <end position="57"/>
    </location>
</feature>
<gene>
    <name evidence="9" type="primary">mdcF</name>
    <name evidence="9" type="ORF">GCM10009017_08210</name>
    <name evidence="10" type="ORF">J2752_001783</name>
</gene>
<evidence type="ECO:0000256" key="2">
    <source>
        <dbReference type="ARBA" id="ARBA00010145"/>
    </source>
</evidence>
<feature type="transmembrane region" description="Helical" evidence="8">
    <location>
        <begin position="158"/>
        <end position="178"/>
    </location>
</feature>
<feature type="transmembrane region" description="Helical" evidence="8">
    <location>
        <begin position="281"/>
        <end position="301"/>
    </location>
</feature>
<dbReference type="Gene3D" id="1.20.1530.20">
    <property type="match status" value="1"/>
</dbReference>
<dbReference type="InterPro" id="IPR004776">
    <property type="entry name" value="Mem_transp_PIN-like"/>
</dbReference>
<dbReference type="GO" id="GO:0055085">
    <property type="term" value="P:transmembrane transport"/>
    <property type="evidence" value="ECO:0007669"/>
    <property type="project" value="InterPro"/>
</dbReference>
<evidence type="ECO:0000256" key="4">
    <source>
        <dbReference type="ARBA" id="ARBA00022475"/>
    </source>
</evidence>
<evidence type="ECO:0000256" key="1">
    <source>
        <dbReference type="ARBA" id="ARBA00004651"/>
    </source>
</evidence>
<feature type="transmembrane region" description="Helical" evidence="8">
    <location>
        <begin position="6"/>
        <end position="25"/>
    </location>
</feature>
<dbReference type="AlphaFoldDB" id="A0A830FXJ4"/>
<protein>
    <submittedName>
        <fullName evidence="9">Putative malonate transporter</fullName>
    </submittedName>
    <submittedName>
        <fullName evidence="10">Putative permease</fullName>
    </submittedName>
</protein>
<organism evidence="9 11">
    <name type="scientific">Halarchaeum rubridurum</name>
    <dbReference type="NCBI Taxonomy" id="489911"/>
    <lineage>
        <taxon>Archaea</taxon>
        <taxon>Methanobacteriati</taxon>
        <taxon>Methanobacteriota</taxon>
        <taxon>Stenosarchaea group</taxon>
        <taxon>Halobacteria</taxon>
        <taxon>Halobacteriales</taxon>
        <taxon>Halobacteriaceae</taxon>
    </lineage>
</organism>
<name>A0A830FXJ4_9EURY</name>
<evidence type="ECO:0000313" key="11">
    <source>
        <dbReference type="Proteomes" id="UP000614609"/>
    </source>
</evidence>
<dbReference type="GO" id="GO:0005886">
    <property type="term" value="C:plasma membrane"/>
    <property type="evidence" value="ECO:0007669"/>
    <property type="project" value="UniProtKB-SubCell"/>
</dbReference>
<feature type="transmembrane region" description="Helical" evidence="8">
    <location>
        <begin position="63"/>
        <end position="82"/>
    </location>
</feature>
<reference evidence="10" key="3">
    <citation type="submission" date="2021-03" db="EMBL/GenBank/DDBJ databases">
        <title>Genomic Encyclopedia of Type Strains, Phase IV (KMG-IV): sequencing the most valuable type-strain genomes for metagenomic binning, comparative biology and taxonomic classification.</title>
        <authorList>
            <person name="Goeker M."/>
        </authorList>
    </citation>
    <scope>NUCLEOTIDE SEQUENCE</scope>
    <source>
        <strain evidence="10">DSM 22443</strain>
    </source>
</reference>
<sequence>MSLASNLLYMFGLLGAGLVARRLGLLTATRADYLTRFAFYVALPALVFDSTATTDLAEVFSPRMIAAFVLVELAVALVAWVIHRRVDAPAKRSVAIVQSYHSNFGFLGLPIVTITLGAAAAAKASILLGVGALVQIPLTVLVLMTINDAEADLRDELLGIARNPVIVTLVVGLGFAALDLPVPGVAATALGWLSDLALPAALLSVAASLSLDPDGIDVPTVGAVVALKVACMPLLAFGVFSLLVRDPLAVRTGVVMLAMPTAISTFIYATQLGGDTRLASANVFATTVSALLAVFALLQFVL</sequence>
<dbReference type="Pfam" id="PF03547">
    <property type="entry name" value="Mem_trans"/>
    <property type="match status" value="2"/>
</dbReference>
<keyword evidence="4" id="KW-1003">Cell membrane</keyword>
<keyword evidence="6 8" id="KW-1133">Transmembrane helix</keyword>
<dbReference type="Proteomes" id="UP000765891">
    <property type="component" value="Unassembled WGS sequence"/>
</dbReference>
<evidence type="ECO:0000256" key="7">
    <source>
        <dbReference type="ARBA" id="ARBA00023136"/>
    </source>
</evidence>
<dbReference type="Proteomes" id="UP000614609">
    <property type="component" value="Unassembled WGS sequence"/>
</dbReference>
<keyword evidence="11" id="KW-1185">Reference proteome</keyword>
<feature type="transmembrane region" description="Helical" evidence="8">
    <location>
        <begin position="221"/>
        <end position="243"/>
    </location>
</feature>
<feature type="transmembrane region" description="Helical" evidence="8">
    <location>
        <begin position="126"/>
        <end position="146"/>
    </location>
</feature>
<evidence type="ECO:0000256" key="5">
    <source>
        <dbReference type="ARBA" id="ARBA00022692"/>
    </source>
</evidence>
<evidence type="ECO:0000313" key="9">
    <source>
        <dbReference type="EMBL" id="GGM60384.1"/>
    </source>
</evidence>
<dbReference type="EMBL" id="JAGGKO010000002">
    <property type="protein sequence ID" value="MBP1954871.1"/>
    <property type="molecule type" value="Genomic_DNA"/>
</dbReference>
<feature type="transmembrane region" description="Helical" evidence="8">
    <location>
        <begin position="249"/>
        <end position="269"/>
    </location>
</feature>
<comment type="subcellular location">
    <subcellularLocation>
        <location evidence="1">Cell membrane</location>
        <topology evidence="1">Multi-pass membrane protein</topology>
    </subcellularLocation>
</comment>